<reference evidence="1 2" key="1">
    <citation type="submission" date="2023-07" db="EMBL/GenBank/DDBJ databases">
        <title>Genomic Encyclopedia of Type Strains, Phase IV (KMG-IV): sequencing the most valuable type-strain genomes for metagenomic binning, comparative biology and taxonomic classification.</title>
        <authorList>
            <person name="Goeker M."/>
        </authorList>
    </citation>
    <scope>NUCLEOTIDE SEQUENCE [LARGE SCALE GENOMIC DNA]</scope>
    <source>
        <strain evidence="1 2">DSM 19619</strain>
    </source>
</reference>
<keyword evidence="2" id="KW-1185">Reference proteome</keyword>
<evidence type="ECO:0000313" key="2">
    <source>
        <dbReference type="Proteomes" id="UP001242480"/>
    </source>
</evidence>
<dbReference type="RefSeq" id="WP_307282477.1">
    <property type="nucleotide sequence ID" value="NZ_JAUSVX010000018.1"/>
</dbReference>
<dbReference type="EMBL" id="JAUSVX010000018">
    <property type="protein sequence ID" value="MDQ0473818.1"/>
    <property type="molecule type" value="Genomic_DNA"/>
</dbReference>
<dbReference type="Proteomes" id="UP001242480">
    <property type="component" value="Unassembled WGS sequence"/>
</dbReference>
<gene>
    <name evidence="1" type="ORF">QO011_006854</name>
</gene>
<accession>A0ABU0JKA0</accession>
<protein>
    <submittedName>
        <fullName evidence="1">Uncharacterized protein</fullName>
    </submittedName>
</protein>
<sequence length="129" mass="14439">MTAEEILERTVLTGREWRAVGELAKAKMDFEPLAMRANIGPIVIERLVQYGIAEVGPSAPRFNQSAFPIGYRLSRLGRMILARGRKPAQQPRVPAPRTSELRIGDKRVTVQRSAPQRVVLKRPSTLRAP</sequence>
<proteinExistence type="predicted"/>
<name>A0ABU0JKA0_9HYPH</name>
<comment type="caution">
    <text evidence="1">The sequence shown here is derived from an EMBL/GenBank/DDBJ whole genome shotgun (WGS) entry which is preliminary data.</text>
</comment>
<evidence type="ECO:0000313" key="1">
    <source>
        <dbReference type="EMBL" id="MDQ0473818.1"/>
    </source>
</evidence>
<organism evidence="1 2">
    <name type="scientific">Labrys wisconsinensis</name>
    <dbReference type="NCBI Taxonomy" id="425677"/>
    <lineage>
        <taxon>Bacteria</taxon>
        <taxon>Pseudomonadati</taxon>
        <taxon>Pseudomonadota</taxon>
        <taxon>Alphaproteobacteria</taxon>
        <taxon>Hyphomicrobiales</taxon>
        <taxon>Xanthobacteraceae</taxon>
        <taxon>Labrys</taxon>
    </lineage>
</organism>